<keyword evidence="6" id="KW-0808">Transferase</keyword>
<evidence type="ECO:0000313" key="19">
    <source>
        <dbReference type="EMBL" id="EWS81540.1"/>
    </source>
</evidence>
<dbReference type="Pfam" id="PF01656">
    <property type="entry name" value="CbiA"/>
    <property type="match status" value="1"/>
</dbReference>
<feature type="domain" description="CobQ/CobB/MinD/ParA nucleotide binding" evidence="17">
    <location>
        <begin position="271"/>
        <end position="443"/>
    </location>
</feature>
<comment type="similarity">
    <text evidence="2">Belongs to the CpsC/CapA family.</text>
</comment>
<keyword evidence="8" id="KW-0547">Nucleotide-binding</keyword>
<keyword evidence="12 16" id="KW-0472">Membrane</keyword>
<dbReference type="InterPro" id="IPR003856">
    <property type="entry name" value="LPS_length_determ_N"/>
</dbReference>
<dbReference type="InterPro" id="IPR002586">
    <property type="entry name" value="CobQ/CobB/MinD/ParA_Nub-bd_dom"/>
</dbReference>
<evidence type="ECO:0000256" key="4">
    <source>
        <dbReference type="ARBA" id="ARBA00011903"/>
    </source>
</evidence>
<dbReference type="PANTHER" id="PTHR32309:SF13">
    <property type="entry name" value="FERRIC ENTEROBACTIN TRANSPORT PROTEIN FEPE"/>
    <property type="match status" value="1"/>
</dbReference>
<gene>
    <name evidence="19" type="ORF">BF93_15195</name>
</gene>
<feature type="compositionally biased region" description="Low complexity" evidence="15">
    <location>
        <begin position="496"/>
        <end position="533"/>
    </location>
</feature>
<dbReference type="SUPFAM" id="SSF52540">
    <property type="entry name" value="P-loop containing nucleoside triphosphate hydrolases"/>
    <property type="match status" value="1"/>
</dbReference>
<dbReference type="EC" id="2.7.10.2" evidence="4"/>
<feature type="region of interest" description="Disordered" evidence="15">
    <location>
        <begin position="477"/>
        <end position="578"/>
    </location>
</feature>
<keyword evidence="7 16" id="KW-0812">Transmembrane</keyword>
<evidence type="ECO:0000256" key="12">
    <source>
        <dbReference type="ARBA" id="ARBA00023136"/>
    </source>
</evidence>
<dbReference type="STRING" id="396014.BF93_15195"/>
<evidence type="ECO:0000256" key="13">
    <source>
        <dbReference type="ARBA" id="ARBA00023137"/>
    </source>
</evidence>
<comment type="catalytic activity">
    <reaction evidence="14">
        <text>L-tyrosyl-[protein] + ATP = O-phospho-L-tyrosyl-[protein] + ADP + H(+)</text>
        <dbReference type="Rhea" id="RHEA:10596"/>
        <dbReference type="Rhea" id="RHEA-COMP:10136"/>
        <dbReference type="Rhea" id="RHEA-COMP:20101"/>
        <dbReference type="ChEBI" id="CHEBI:15378"/>
        <dbReference type="ChEBI" id="CHEBI:30616"/>
        <dbReference type="ChEBI" id="CHEBI:46858"/>
        <dbReference type="ChEBI" id="CHEBI:61978"/>
        <dbReference type="ChEBI" id="CHEBI:456216"/>
        <dbReference type="EC" id="2.7.10.2"/>
    </reaction>
</comment>
<feature type="compositionally biased region" description="Basic residues" evidence="15">
    <location>
        <begin position="560"/>
        <end position="570"/>
    </location>
</feature>
<proteinExistence type="inferred from homology"/>
<dbReference type="InterPro" id="IPR005702">
    <property type="entry name" value="Wzc-like_C"/>
</dbReference>
<dbReference type="PATRIC" id="fig|396014.3.peg.1384"/>
<dbReference type="InterPro" id="IPR050445">
    <property type="entry name" value="Bact_polysacc_biosynth/exp"/>
</dbReference>
<evidence type="ECO:0000313" key="20">
    <source>
        <dbReference type="Proteomes" id="UP000023067"/>
    </source>
</evidence>
<dbReference type="HOGENOM" id="CLU_009912_4_1_11"/>
<dbReference type="eggNOG" id="COG3944">
    <property type="taxonomic scope" value="Bacteria"/>
</dbReference>
<dbReference type="GO" id="GO:0042802">
    <property type="term" value="F:identical protein binding"/>
    <property type="evidence" value="ECO:0007669"/>
    <property type="project" value="UniProtKB-ARBA"/>
</dbReference>
<feature type="transmembrane region" description="Helical" evidence="16">
    <location>
        <begin position="181"/>
        <end position="200"/>
    </location>
</feature>
<dbReference type="OrthoDB" id="9812433at2"/>
<keyword evidence="10" id="KW-0067">ATP-binding</keyword>
<dbReference type="eggNOG" id="COG0489">
    <property type="taxonomic scope" value="Bacteria"/>
</dbReference>
<evidence type="ECO:0000256" key="15">
    <source>
        <dbReference type="SAM" id="MobiDB-lite"/>
    </source>
</evidence>
<dbReference type="PANTHER" id="PTHR32309">
    <property type="entry name" value="TYROSINE-PROTEIN KINASE"/>
    <property type="match status" value="1"/>
</dbReference>
<sequence>MTIEDFLRLLLRNALLLILVTVLGAAAGLGISFTRTPVYSASALGYVSASSQMDEDGNPISQASGNMDFQYAKAQSYLPLFTTRAVGERVVEELGLPQSADQVAGSLQTTLDPNAPIITVTAFASTPQQASDIANSAVTATAAEALELESGGNSSANVSVTLVPYQNALVPGAPLSPDRKLYIAAGAAAGLLIALAIAWLRDRNDTRIRTADDLAAVTDAPLLGTLPDDKDLGRGKDGRLHDPSGFASREAIRKLRTNLRYVDVDAPPHSIVVTSSAPGEGKSTVSANLARVMARAGQPTLLIDADLRRPMVADEFGIDGAVGLSQVLAGAVALDDALQTSGTRGLALLPAGHVPPNPSELLGSRRMHELIDELSRRYFVIVDAPPVLAVTDAQLLSRHVDGAIVVTVSGRTRSAGLDRSVEAIRAIGGKVYGVVLNRISSSRFTRLAYGDAEYGYGGGGYERYGYAGKGGYGDAPVDAEPVDVEAAGGPEPLAPRPGAAGSGAVPAAATSATTAPATTAPATSAPAASAPGADAEDEPSAWAQDPAQTVRPVQSTKPSGVHHTRSRGRRAAHDQGRG</sequence>
<comment type="subcellular location">
    <subcellularLocation>
        <location evidence="1">Cell membrane</location>
        <topology evidence="1">Multi-pass membrane protein</topology>
    </subcellularLocation>
</comment>
<dbReference type="GO" id="GO:0005524">
    <property type="term" value="F:ATP binding"/>
    <property type="evidence" value="ECO:0007669"/>
    <property type="project" value="UniProtKB-KW"/>
</dbReference>
<evidence type="ECO:0000256" key="16">
    <source>
        <dbReference type="SAM" id="Phobius"/>
    </source>
</evidence>
<dbReference type="Pfam" id="PF02706">
    <property type="entry name" value="Wzz"/>
    <property type="match status" value="1"/>
</dbReference>
<organism evidence="19 20">
    <name type="scientific">Brachybacterium phenoliresistens</name>
    <dbReference type="NCBI Taxonomy" id="396014"/>
    <lineage>
        <taxon>Bacteria</taxon>
        <taxon>Bacillati</taxon>
        <taxon>Actinomycetota</taxon>
        <taxon>Actinomycetes</taxon>
        <taxon>Micrococcales</taxon>
        <taxon>Dermabacteraceae</taxon>
        <taxon>Brachybacterium</taxon>
    </lineage>
</organism>
<dbReference type="InterPro" id="IPR027417">
    <property type="entry name" value="P-loop_NTPase"/>
</dbReference>
<comment type="caution">
    <text evidence="19">The sequence shown here is derived from an EMBL/GenBank/DDBJ whole genome shotgun (WGS) entry which is preliminary data.</text>
</comment>
<evidence type="ECO:0000259" key="17">
    <source>
        <dbReference type="Pfam" id="PF01656"/>
    </source>
</evidence>
<keyword evidence="9" id="KW-0418">Kinase</keyword>
<protein>
    <recommendedName>
        <fullName evidence="4">non-specific protein-tyrosine kinase</fullName>
        <ecNumber evidence="4">2.7.10.2</ecNumber>
    </recommendedName>
</protein>
<evidence type="ECO:0000256" key="10">
    <source>
        <dbReference type="ARBA" id="ARBA00022840"/>
    </source>
</evidence>
<evidence type="ECO:0000256" key="7">
    <source>
        <dbReference type="ARBA" id="ARBA00022692"/>
    </source>
</evidence>
<keyword evidence="20" id="KW-1185">Reference proteome</keyword>
<dbReference type="CDD" id="cd05387">
    <property type="entry name" value="BY-kinase"/>
    <property type="match status" value="1"/>
</dbReference>
<accession>Z9JT73</accession>
<feature type="domain" description="Polysaccharide chain length determinant N-terminal" evidence="18">
    <location>
        <begin position="5"/>
        <end position="94"/>
    </location>
</feature>
<dbReference type="EMBL" id="JDYK01000006">
    <property type="protein sequence ID" value="EWS81540.1"/>
    <property type="molecule type" value="Genomic_DNA"/>
</dbReference>
<comment type="similarity">
    <text evidence="3">Belongs to the CpsD/CapB family.</text>
</comment>
<dbReference type="AlphaFoldDB" id="Z9JT73"/>
<keyword evidence="11 16" id="KW-1133">Transmembrane helix</keyword>
<dbReference type="GO" id="GO:0005886">
    <property type="term" value="C:plasma membrane"/>
    <property type="evidence" value="ECO:0007669"/>
    <property type="project" value="UniProtKB-SubCell"/>
</dbReference>
<dbReference type="Gene3D" id="3.40.50.300">
    <property type="entry name" value="P-loop containing nucleotide triphosphate hydrolases"/>
    <property type="match status" value="1"/>
</dbReference>
<evidence type="ECO:0000259" key="18">
    <source>
        <dbReference type="Pfam" id="PF02706"/>
    </source>
</evidence>
<evidence type="ECO:0000256" key="14">
    <source>
        <dbReference type="ARBA" id="ARBA00051245"/>
    </source>
</evidence>
<evidence type="ECO:0000256" key="8">
    <source>
        <dbReference type="ARBA" id="ARBA00022741"/>
    </source>
</evidence>
<evidence type="ECO:0000256" key="6">
    <source>
        <dbReference type="ARBA" id="ARBA00022679"/>
    </source>
</evidence>
<evidence type="ECO:0000256" key="5">
    <source>
        <dbReference type="ARBA" id="ARBA00022475"/>
    </source>
</evidence>
<evidence type="ECO:0000256" key="11">
    <source>
        <dbReference type="ARBA" id="ARBA00022989"/>
    </source>
</evidence>
<evidence type="ECO:0000256" key="2">
    <source>
        <dbReference type="ARBA" id="ARBA00006683"/>
    </source>
</evidence>
<evidence type="ECO:0000256" key="9">
    <source>
        <dbReference type="ARBA" id="ARBA00022777"/>
    </source>
</evidence>
<keyword evidence="5" id="KW-1003">Cell membrane</keyword>
<dbReference type="FunFam" id="3.40.50.300:FF:000527">
    <property type="entry name" value="Tyrosine-protein kinase etk"/>
    <property type="match status" value="1"/>
</dbReference>
<evidence type="ECO:0000256" key="3">
    <source>
        <dbReference type="ARBA" id="ARBA00007316"/>
    </source>
</evidence>
<dbReference type="NCBIfam" id="TIGR01007">
    <property type="entry name" value="eps_fam"/>
    <property type="match status" value="1"/>
</dbReference>
<keyword evidence="13" id="KW-0829">Tyrosine-protein kinase</keyword>
<dbReference type="Proteomes" id="UP000023067">
    <property type="component" value="Unassembled WGS sequence"/>
</dbReference>
<name>Z9JT73_9MICO</name>
<evidence type="ECO:0000256" key="1">
    <source>
        <dbReference type="ARBA" id="ARBA00004651"/>
    </source>
</evidence>
<reference evidence="19 20" key="1">
    <citation type="submission" date="2014-02" db="EMBL/GenBank/DDBJ databases">
        <title>Genome sequence of Brachybacterium phenoliresistens strain W13A50.</title>
        <authorList>
            <person name="Wang X."/>
        </authorList>
    </citation>
    <scope>NUCLEOTIDE SEQUENCE [LARGE SCALE GENOMIC DNA]</scope>
    <source>
        <strain evidence="19 20">W13A50</strain>
    </source>
</reference>
<dbReference type="GO" id="GO:0004715">
    <property type="term" value="F:non-membrane spanning protein tyrosine kinase activity"/>
    <property type="evidence" value="ECO:0007669"/>
    <property type="project" value="UniProtKB-EC"/>
</dbReference>
<dbReference type="RefSeq" id="WP_051486646.1">
    <property type="nucleotide sequence ID" value="NZ_KK069991.1"/>
</dbReference>